<feature type="domain" description="Beta-lactamase class A catalytic" evidence="1">
    <location>
        <begin position="139"/>
        <end position="338"/>
    </location>
</feature>
<dbReference type="OrthoDB" id="9775096at2"/>
<dbReference type="GO" id="GO:0008800">
    <property type="term" value="F:beta-lactamase activity"/>
    <property type="evidence" value="ECO:0007669"/>
    <property type="project" value="InterPro"/>
</dbReference>
<gene>
    <name evidence="2" type="ORF">CDQ84_08425</name>
</gene>
<reference evidence="2 3" key="1">
    <citation type="submission" date="2017-06" db="EMBL/GenBank/DDBJ databases">
        <title>Investigating the central metabolism of Clostridium thermosuccinogenes.</title>
        <authorList>
            <person name="Koendjbiharie J.G."/>
            <person name="van Kranenburg R."/>
        </authorList>
    </citation>
    <scope>NUCLEOTIDE SEQUENCE [LARGE SCALE GENOMIC DNA]</scope>
    <source>
        <strain evidence="2 3">DSM 5806</strain>
    </source>
</reference>
<dbReference type="InterPro" id="IPR000871">
    <property type="entry name" value="Beta-lactam_class-A"/>
</dbReference>
<dbReference type="RefSeq" id="WP_103081296.1">
    <property type="nucleotide sequence ID" value="NZ_CP021850.1"/>
</dbReference>
<protein>
    <recommendedName>
        <fullName evidence="1">Beta-lactamase class A catalytic domain-containing protein</fullName>
    </recommendedName>
</protein>
<dbReference type="InterPro" id="IPR045155">
    <property type="entry name" value="Beta-lactam_cat"/>
</dbReference>
<dbReference type="AlphaFoldDB" id="A0A2K2FF95"/>
<accession>A0A2K2FF95</accession>
<sequence length="365" mass="41782">MRYNRYLSSPIRAKKRKLKRKRLLLALILFTLLITSVYAVFDNEILDRLKGGFLIAFENDRDGEKRQDTKDDTYETTGNGDDAAMSQSNAAMKLEARITRKAEGDLQEKGFTIEPKPMDTSVIKRELENYIEGFEGQYGIHFYSLYDRSEFGINDTDEYDAASTAKLPLILLIYKKVEKGYINLDDILTYTKEDYSEGTGVIRYVDFGKKYTVRELAKLSIEESDNVATNMLKRLIGGEKVYREFMKQSGGIVVDYDRNISCPKDMSLYLKMVYDFYKENEELGGELMEYLQNTAFNDRLNKLLPPNVKVAHKVGTQVRAVHDVGIIYAEKPYILSVMSKDVDEAEAPDVIANISEKVYKFVAGN</sequence>
<dbReference type="Proteomes" id="UP000236151">
    <property type="component" value="Unassembled WGS sequence"/>
</dbReference>
<dbReference type="PANTHER" id="PTHR35333">
    <property type="entry name" value="BETA-LACTAMASE"/>
    <property type="match status" value="1"/>
</dbReference>
<dbReference type="KEGG" id="cthd:CDO33_14720"/>
<dbReference type="InterPro" id="IPR012338">
    <property type="entry name" value="Beta-lactam/transpept-like"/>
</dbReference>
<dbReference type="PANTHER" id="PTHR35333:SF3">
    <property type="entry name" value="BETA-LACTAMASE-TYPE TRANSPEPTIDASE FOLD CONTAINING PROTEIN"/>
    <property type="match status" value="1"/>
</dbReference>
<dbReference type="GO" id="GO:0046677">
    <property type="term" value="P:response to antibiotic"/>
    <property type="evidence" value="ECO:0007669"/>
    <property type="project" value="InterPro"/>
</dbReference>
<name>A0A2K2FF95_9CLOT</name>
<dbReference type="GO" id="GO:0030655">
    <property type="term" value="P:beta-lactam antibiotic catabolic process"/>
    <property type="evidence" value="ECO:0007669"/>
    <property type="project" value="InterPro"/>
</dbReference>
<keyword evidence="3" id="KW-1185">Reference proteome</keyword>
<comment type="caution">
    <text evidence="2">The sequence shown here is derived from an EMBL/GenBank/DDBJ whole genome shotgun (WGS) entry which is preliminary data.</text>
</comment>
<organism evidence="2 3">
    <name type="scientific">Clostridium thermosuccinogenes</name>
    <dbReference type="NCBI Taxonomy" id="84032"/>
    <lineage>
        <taxon>Bacteria</taxon>
        <taxon>Bacillati</taxon>
        <taxon>Bacillota</taxon>
        <taxon>Clostridia</taxon>
        <taxon>Eubacteriales</taxon>
        <taxon>Clostridiaceae</taxon>
        <taxon>Clostridium</taxon>
    </lineage>
</organism>
<dbReference type="Gene3D" id="3.40.710.10">
    <property type="entry name" value="DD-peptidase/beta-lactamase superfamily"/>
    <property type="match status" value="1"/>
</dbReference>
<evidence type="ECO:0000259" key="1">
    <source>
        <dbReference type="Pfam" id="PF13354"/>
    </source>
</evidence>
<evidence type="ECO:0000313" key="2">
    <source>
        <dbReference type="EMBL" id="PNT99481.1"/>
    </source>
</evidence>
<dbReference type="Pfam" id="PF13354">
    <property type="entry name" value="Beta-lactamase2"/>
    <property type="match status" value="1"/>
</dbReference>
<evidence type="ECO:0000313" key="3">
    <source>
        <dbReference type="Proteomes" id="UP000236151"/>
    </source>
</evidence>
<dbReference type="EMBL" id="NIOJ01000018">
    <property type="protein sequence ID" value="PNT99481.1"/>
    <property type="molecule type" value="Genomic_DNA"/>
</dbReference>
<proteinExistence type="predicted"/>
<dbReference type="SUPFAM" id="SSF56601">
    <property type="entry name" value="beta-lactamase/transpeptidase-like"/>
    <property type="match status" value="1"/>
</dbReference>